<dbReference type="PROSITE" id="PS50261">
    <property type="entry name" value="G_PROTEIN_RECEP_F2_4"/>
    <property type="match status" value="1"/>
</dbReference>
<sequence length="611" mass="68603">MPPVTTPVPGQCNGGSQCRPVRRPVERERTAFGTRRYPFPRSTVRFGSRVASNQTLLACGLTMAFDAAVSSVTLTGSILSFLATSGVLISFIFYHDQQRSFRHALVLNLTLAVTVLKKKEFMNSLGNSISGIIYMKDKELRPSAACVLNGMVGQLSVQASDFSILAIAVVTFLTITRKTYMPNTSTSRKIMICLSVWVVPIITSITATAMGTIEPVSGNWCWISRDRPDLRYALTHGWRFGIILTVILIYLYVWWYLGRHFRVMASTTDPLYNTGASNGDVVTSSVRQKQGFEVIQSPELELDQFERPKPTWSEPGKKLPPNPQHDKETALGFHAREVGPARSSISDDDDDGDDDDIDGDDNNKNNDDVEAKAQSNRRSKSRRPHFVQDADPPAEEPRRKMSARISRFDDHDLDMGQASEARFSYLEQEEKLHQSAAGGPSHLQRDMPPPAAKRLSRIAMDSFAFGSGAKRGHRSRSSTLEWHLPSSRQLRSRDFPLNPSLKQVPSQQAPQNVTATMMSDFPIRQQTRKVEREIKRMMLLNAYPVMYVVLWIPGLVNRIMEASGHTSQSRVLSALQSSSQYIGLANAVTYGFNQHVRHRIKGDLFDWLRRR</sequence>
<evidence type="ECO:0000256" key="4">
    <source>
        <dbReference type="ARBA" id="ARBA00023136"/>
    </source>
</evidence>
<gene>
    <name evidence="8" type="ORF">CTA1_987</name>
</gene>
<dbReference type="GO" id="GO:0007166">
    <property type="term" value="P:cell surface receptor signaling pathway"/>
    <property type="evidence" value="ECO:0007669"/>
    <property type="project" value="InterPro"/>
</dbReference>
<feature type="region of interest" description="Disordered" evidence="5">
    <location>
        <begin position="1"/>
        <end position="20"/>
    </location>
</feature>
<organism evidence="8 9">
    <name type="scientific">Colletotrichum tanaceti</name>
    <dbReference type="NCBI Taxonomy" id="1306861"/>
    <lineage>
        <taxon>Eukaryota</taxon>
        <taxon>Fungi</taxon>
        <taxon>Dikarya</taxon>
        <taxon>Ascomycota</taxon>
        <taxon>Pezizomycotina</taxon>
        <taxon>Sordariomycetes</taxon>
        <taxon>Hypocreomycetidae</taxon>
        <taxon>Glomerellales</taxon>
        <taxon>Glomerellaceae</taxon>
        <taxon>Colletotrichum</taxon>
        <taxon>Colletotrichum destructivum species complex</taxon>
    </lineage>
</organism>
<evidence type="ECO:0000313" key="9">
    <source>
        <dbReference type="Proteomes" id="UP000310108"/>
    </source>
</evidence>
<comment type="subcellular location">
    <subcellularLocation>
        <location evidence="1">Membrane</location>
        <topology evidence="1">Multi-pass membrane protein</topology>
    </subcellularLocation>
</comment>
<feature type="transmembrane region" description="Helical" evidence="6">
    <location>
        <begin position="538"/>
        <end position="556"/>
    </location>
</feature>
<feature type="transmembrane region" description="Helical" evidence="6">
    <location>
        <begin position="72"/>
        <end position="94"/>
    </location>
</feature>
<accession>A0A4U6XEN7</accession>
<comment type="caution">
    <text evidence="8">The sequence shown here is derived from an EMBL/GenBank/DDBJ whole genome shotgun (WGS) entry which is preliminary data.</text>
</comment>
<proteinExistence type="predicted"/>
<keyword evidence="2 6" id="KW-0812">Transmembrane</keyword>
<dbReference type="InterPro" id="IPR017981">
    <property type="entry name" value="GPCR_2-like_7TM"/>
</dbReference>
<feature type="transmembrane region" description="Helical" evidence="6">
    <location>
        <begin position="192"/>
        <end position="213"/>
    </location>
</feature>
<feature type="compositionally biased region" description="Basic and acidic residues" evidence="5">
    <location>
        <begin position="324"/>
        <end position="339"/>
    </location>
</feature>
<dbReference type="Proteomes" id="UP000310108">
    <property type="component" value="Unassembled WGS sequence"/>
</dbReference>
<dbReference type="PANTHER" id="PTHR23112">
    <property type="entry name" value="G PROTEIN-COUPLED RECEPTOR 157-RELATED"/>
    <property type="match status" value="1"/>
</dbReference>
<dbReference type="Pfam" id="PF11710">
    <property type="entry name" value="Git3"/>
    <property type="match status" value="1"/>
</dbReference>
<dbReference type="GO" id="GO:0007189">
    <property type="term" value="P:adenylate cyclase-activating G protein-coupled receptor signaling pathway"/>
    <property type="evidence" value="ECO:0007669"/>
    <property type="project" value="TreeGrafter"/>
</dbReference>
<feature type="compositionally biased region" description="Basic and acidic residues" evidence="5">
    <location>
        <begin position="361"/>
        <end position="371"/>
    </location>
</feature>
<feature type="transmembrane region" description="Helical" evidence="6">
    <location>
        <begin position="237"/>
        <end position="257"/>
    </location>
</feature>
<dbReference type="GO" id="GO:0005886">
    <property type="term" value="C:plasma membrane"/>
    <property type="evidence" value="ECO:0007669"/>
    <property type="project" value="TreeGrafter"/>
</dbReference>
<feature type="compositionally biased region" description="Basic residues" evidence="5">
    <location>
        <begin position="375"/>
        <end position="385"/>
    </location>
</feature>
<dbReference type="AlphaFoldDB" id="A0A4U6XEN7"/>
<feature type="compositionally biased region" description="Acidic residues" evidence="5">
    <location>
        <begin position="346"/>
        <end position="360"/>
    </location>
</feature>
<feature type="region of interest" description="Disordered" evidence="5">
    <location>
        <begin position="466"/>
        <end position="487"/>
    </location>
</feature>
<evidence type="ECO:0000256" key="5">
    <source>
        <dbReference type="SAM" id="MobiDB-lite"/>
    </source>
</evidence>
<dbReference type="EMBL" id="PJEX01000170">
    <property type="protein sequence ID" value="TKW53749.1"/>
    <property type="molecule type" value="Genomic_DNA"/>
</dbReference>
<feature type="domain" description="G-protein coupled receptors family 2 profile 2" evidence="7">
    <location>
        <begin position="69"/>
        <end position="253"/>
    </location>
</feature>
<evidence type="ECO:0000256" key="2">
    <source>
        <dbReference type="ARBA" id="ARBA00022692"/>
    </source>
</evidence>
<dbReference type="STRING" id="1306861.A0A4U6XEN7"/>
<dbReference type="InterPro" id="IPR023041">
    <property type="entry name" value="Glucose_rcpt_Git3-like_N"/>
</dbReference>
<dbReference type="SUPFAM" id="SSF81321">
    <property type="entry name" value="Family A G protein-coupled receptor-like"/>
    <property type="match status" value="1"/>
</dbReference>
<dbReference type="Gene3D" id="1.20.1070.10">
    <property type="entry name" value="Rhodopsin 7-helix transmembrane proteins"/>
    <property type="match status" value="1"/>
</dbReference>
<dbReference type="PANTHER" id="PTHR23112:SF37">
    <property type="entry name" value="G PROTEIN-COUPLED RECEPTOR GPR1"/>
    <property type="match status" value="1"/>
</dbReference>
<protein>
    <recommendedName>
        <fullName evidence="7">G-protein coupled receptors family 2 profile 2 domain-containing protein</fullName>
    </recommendedName>
</protein>
<feature type="region of interest" description="Disordered" evidence="5">
    <location>
        <begin position="428"/>
        <end position="449"/>
    </location>
</feature>
<evidence type="ECO:0000256" key="1">
    <source>
        <dbReference type="ARBA" id="ARBA00004141"/>
    </source>
</evidence>
<evidence type="ECO:0000256" key="6">
    <source>
        <dbReference type="SAM" id="Phobius"/>
    </source>
</evidence>
<reference evidence="8 9" key="1">
    <citation type="journal article" date="2019" name="PLoS ONE">
        <title>Comparative genome analysis indicates high evolutionary potential of pathogenicity genes in Colletotrichum tanaceti.</title>
        <authorList>
            <person name="Lelwala R.V."/>
            <person name="Korhonen P.K."/>
            <person name="Young N.D."/>
            <person name="Scott J.B."/>
            <person name="Ades P.A."/>
            <person name="Gasser R.B."/>
            <person name="Taylor P.W.J."/>
        </authorList>
    </citation>
    <scope>NUCLEOTIDE SEQUENCE [LARGE SCALE GENOMIC DNA]</scope>
    <source>
        <strain evidence="8">BRIP57314</strain>
    </source>
</reference>
<name>A0A4U6XEN7_9PEZI</name>
<evidence type="ECO:0000313" key="8">
    <source>
        <dbReference type="EMBL" id="TKW53749.1"/>
    </source>
</evidence>
<keyword evidence="4 6" id="KW-0472">Membrane</keyword>
<keyword evidence="9" id="KW-1185">Reference proteome</keyword>
<evidence type="ECO:0000256" key="3">
    <source>
        <dbReference type="ARBA" id="ARBA00022989"/>
    </source>
</evidence>
<evidence type="ECO:0000259" key="7">
    <source>
        <dbReference type="PROSITE" id="PS50261"/>
    </source>
</evidence>
<keyword evidence="3 6" id="KW-1133">Transmembrane helix</keyword>
<feature type="region of interest" description="Disordered" evidence="5">
    <location>
        <begin position="297"/>
        <end position="413"/>
    </location>
</feature>
<dbReference type="GO" id="GO:0004930">
    <property type="term" value="F:G protein-coupled receptor activity"/>
    <property type="evidence" value="ECO:0007669"/>
    <property type="project" value="TreeGrafter"/>
</dbReference>